<dbReference type="InterPro" id="IPR003593">
    <property type="entry name" value="AAA+_ATPase"/>
</dbReference>
<dbReference type="FunFam" id="1.10.10.60:FF:000165">
    <property type="entry name" value="Two-component system nitrogen regulation response regulator NtrX"/>
    <property type="match status" value="1"/>
</dbReference>
<dbReference type="CDD" id="cd00009">
    <property type="entry name" value="AAA"/>
    <property type="match status" value="1"/>
</dbReference>
<dbReference type="Proteomes" id="UP000248012">
    <property type="component" value="Unassembled WGS sequence"/>
</dbReference>
<protein>
    <recommendedName>
        <fullName evidence="3">Nif-specific regulatory protein</fullName>
    </recommendedName>
</protein>
<dbReference type="Pfam" id="PF02954">
    <property type="entry name" value="HTH_8"/>
    <property type="match status" value="1"/>
</dbReference>
<sequence length="473" mass="52009">MSDILIVDDERDIRELISDILQDEGFTTRLAGNSDDCMKAVEEQQPSLMILDIWLKDSQMDGIDILKCVKRDYPEVPVVIISGHGNIEIAVAAIKQGAYDFIEKPFNIDQLMVVIRRAMETSRLRRENTELKRKDVGPSEMVGGSVSFKTLMGQLEKVTKSNGRVMLTGPAGAGKEVAARYIHANSARASAPFVTVGCASIEPERMEEVLFGREGADRGVEPGLLEQANGGVIYFDEVADMPLGTQSKILRVLVDQQFLRVGGSAKVKVDLRVISSTNRDLEAEIAAERFRQELFHRLNVVPIAVPSLEDRREDIPVLAGYFLEMFHKTQGLQLRTLSDEAVAMLQTMVWPGNVRQLRNMMERVLILGEGSGAIEAAELPSDGGGGGGEEGRVILSGTLATMPLREAREAFEREYLLTQINRFGGNISRTAQFVGMERSALHRKLKSLGVVTSNKSGARVAHVDDEEAVEEAG</sequence>
<evidence type="ECO:0000259" key="13">
    <source>
        <dbReference type="PROSITE" id="PS50110"/>
    </source>
</evidence>
<dbReference type="SUPFAM" id="SSF52540">
    <property type="entry name" value="P-loop containing nucleoside triphosphate hydrolases"/>
    <property type="match status" value="1"/>
</dbReference>
<evidence type="ECO:0000256" key="3">
    <source>
        <dbReference type="ARBA" id="ARBA00015308"/>
    </source>
</evidence>
<evidence type="ECO:0000256" key="4">
    <source>
        <dbReference type="ARBA" id="ARBA00022553"/>
    </source>
</evidence>
<dbReference type="InterPro" id="IPR001789">
    <property type="entry name" value="Sig_transdc_resp-reg_receiver"/>
</dbReference>
<keyword evidence="7" id="KW-0902">Two-component regulatory system</keyword>
<keyword evidence="8" id="KW-0805">Transcription regulation</keyword>
<evidence type="ECO:0000313" key="14">
    <source>
        <dbReference type="EMBL" id="PYC48341.1"/>
    </source>
</evidence>
<evidence type="ECO:0000313" key="15">
    <source>
        <dbReference type="Proteomes" id="UP000248012"/>
    </source>
</evidence>
<evidence type="ECO:0000256" key="1">
    <source>
        <dbReference type="ARBA" id="ARBA00002167"/>
    </source>
</evidence>
<dbReference type="GO" id="GO:0000160">
    <property type="term" value="P:phosphorelay signal transduction system"/>
    <property type="evidence" value="ECO:0007669"/>
    <property type="project" value="UniProtKB-KW"/>
</dbReference>
<keyword evidence="9" id="KW-0010">Activator</keyword>
<dbReference type="SMART" id="SM00448">
    <property type="entry name" value="REC"/>
    <property type="match status" value="1"/>
</dbReference>
<dbReference type="PANTHER" id="PTHR32071:SF17">
    <property type="entry name" value="TRANSCRIPTIONAL REGULATOR (NTRC FAMILY)"/>
    <property type="match status" value="1"/>
</dbReference>
<dbReference type="Gene3D" id="1.10.10.60">
    <property type="entry name" value="Homeodomain-like"/>
    <property type="match status" value="1"/>
</dbReference>
<evidence type="ECO:0000256" key="2">
    <source>
        <dbReference type="ARBA" id="ARBA00011135"/>
    </source>
</evidence>
<dbReference type="SUPFAM" id="SSF52172">
    <property type="entry name" value="CheY-like"/>
    <property type="match status" value="1"/>
</dbReference>
<dbReference type="FunFam" id="3.40.50.2300:FF:000018">
    <property type="entry name" value="DNA-binding transcriptional regulator NtrC"/>
    <property type="match status" value="1"/>
</dbReference>
<dbReference type="PANTHER" id="PTHR32071">
    <property type="entry name" value="TRANSCRIPTIONAL REGULATORY PROTEIN"/>
    <property type="match status" value="1"/>
</dbReference>
<dbReference type="GO" id="GO:0006355">
    <property type="term" value="P:regulation of DNA-templated transcription"/>
    <property type="evidence" value="ECO:0007669"/>
    <property type="project" value="InterPro"/>
</dbReference>
<dbReference type="InterPro" id="IPR058031">
    <property type="entry name" value="AAA_lid_NorR"/>
</dbReference>
<evidence type="ECO:0000256" key="9">
    <source>
        <dbReference type="ARBA" id="ARBA00023159"/>
    </source>
</evidence>
<dbReference type="EMBL" id="QFVT01000003">
    <property type="protein sequence ID" value="PYC48341.1"/>
    <property type="molecule type" value="Genomic_DNA"/>
</dbReference>
<dbReference type="InterPro" id="IPR027417">
    <property type="entry name" value="P-loop_NTPase"/>
</dbReference>
<proteinExistence type="predicted"/>
<evidence type="ECO:0000256" key="7">
    <source>
        <dbReference type="ARBA" id="ARBA00023012"/>
    </source>
</evidence>
<feature type="domain" description="Response regulatory" evidence="13">
    <location>
        <begin position="3"/>
        <end position="119"/>
    </location>
</feature>
<dbReference type="CDD" id="cd17550">
    <property type="entry name" value="REC_NtrX-like"/>
    <property type="match status" value="1"/>
</dbReference>
<dbReference type="AlphaFoldDB" id="A0A2V4MNN5"/>
<dbReference type="RefSeq" id="WP_110795075.1">
    <property type="nucleotide sequence ID" value="NZ_KZ826482.1"/>
</dbReference>
<keyword evidence="4 11" id="KW-0597">Phosphoprotein</keyword>
<evidence type="ECO:0000256" key="8">
    <source>
        <dbReference type="ARBA" id="ARBA00023015"/>
    </source>
</evidence>
<evidence type="ECO:0000259" key="12">
    <source>
        <dbReference type="PROSITE" id="PS50045"/>
    </source>
</evidence>
<dbReference type="InterPro" id="IPR011006">
    <property type="entry name" value="CheY-like_superfamily"/>
</dbReference>
<dbReference type="InterPro" id="IPR002197">
    <property type="entry name" value="HTH_Fis"/>
</dbReference>
<dbReference type="Gene3D" id="3.40.50.300">
    <property type="entry name" value="P-loop containing nucleotide triphosphate hydrolases"/>
    <property type="match status" value="1"/>
</dbReference>
<keyword evidence="6" id="KW-0067">ATP-binding</keyword>
<dbReference type="Pfam" id="PF00072">
    <property type="entry name" value="Response_reg"/>
    <property type="match status" value="1"/>
</dbReference>
<dbReference type="Pfam" id="PF00158">
    <property type="entry name" value="Sigma54_activat"/>
    <property type="match status" value="1"/>
</dbReference>
<dbReference type="InterPro" id="IPR009057">
    <property type="entry name" value="Homeodomain-like_sf"/>
</dbReference>
<dbReference type="GO" id="GO:0005524">
    <property type="term" value="F:ATP binding"/>
    <property type="evidence" value="ECO:0007669"/>
    <property type="project" value="UniProtKB-KW"/>
</dbReference>
<dbReference type="SUPFAM" id="SSF46689">
    <property type="entry name" value="Homeodomain-like"/>
    <property type="match status" value="1"/>
</dbReference>
<comment type="function">
    <text evidence="1">Required for activation of most nif operons, which are directly involved in nitrogen fixation.</text>
</comment>
<dbReference type="Gene3D" id="1.10.8.60">
    <property type="match status" value="1"/>
</dbReference>
<evidence type="ECO:0000256" key="5">
    <source>
        <dbReference type="ARBA" id="ARBA00022741"/>
    </source>
</evidence>
<accession>A0A2V4MNN5</accession>
<dbReference type="OrthoDB" id="9802388at2"/>
<dbReference type="FunFam" id="3.40.50.300:FF:000006">
    <property type="entry name" value="DNA-binding transcriptional regulator NtrC"/>
    <property type="match status" value="1"/>
</dbReference>
<gene>
    <name evidence="14" type="ORF">DI396_04935</name>
</gene>
<dbReference type="PROSITE" id="PS50045">
    <property type="entry name" value="SIGMA54_INTERACT_4"/>
    <property type="match status" value="1"/>
</dbReference>
<dbReference type="Gene3D" id="3.40.50.2300">
    <property type="match status" value="1"/>
</dbReference>
<evidence type="ECO:0000256" key="10">
    <source>
        <dbReference type="ARBA" id="ARBA00023163"/>
    </source>
</evidence>
<reference evidence="14 15" key="1">
    <citation type="submission" date="2018-05" db="EMBL/GenBank/DDBJ databases">
        <title>Oceanovita maritima gen. nov., sp. nov., a marine bacterium in the family Rhodobacteraceae isolated from surface seawater of Lundu port Xiamen, China.</title>
        <authorList>
            <person name="Hetharua B.H."/>
            <person name="Min D."/>
            <person name="Liao H."/>
            <person name="Tian Y."/>
        </authorList>
    </citation>
    <scope>NUCLEOTIDE SEQUENCE [LARGE SCALE GENOMIC DNA]</scope>
    <source>
        <strain evidence="14 15">FSX-11</strain>
    </source>
</reference>
<dbReference type="Pfam" id="PF25601">
    <property type="entry name" value="AAA_lid_14"/>
    <property type="match status" value="1"/>
</dbReference>
<evidence type="ECO:0000256" key="11">
    <source>
        <dbReference type="PROSITE-ProRule" id="PRU00169"/>
    </source>
</evidence>
<dbReference type="InterPro" id="IPR002078">
    <property type="entry name" value="Sigma_54_int"/>
</dbReference>
<dbReference type="PROSITE" id="PS00688">
    <property type="entry name" value="SIGMA54_INTERACT_3"/>
    <property type="match status" value="1"/>
</dbReference>
<dbReference type="InterPro" id="IPR025944">
    <property type="entry name" value="Sigma_54_int_dom_CS"/>
</dbReference>
<keyword evidence="5" id="KW-0547">Nucleotide-binding</keyword>
<dbReference type="GO" id="GO:0043565">
    <property type="term" value="F:sequence-specific DNA binding"/>
    <property type="evidence" value="ECO:0007669"/>
    <property type="project" value="InterPro"/>
</dbReference>
<organism evidence="14 15">
    <name type="scientific">Litorivita pollutaquae</name>
    <dbReference type="NCBI Taxonomy" id="2200892"/>
    <lineage>
        <taxon>Bacteria</taxon>
        <taxon>Pseudomonadati</taxon>
        <taxon>Pseudomonadota</taxon>
        <taxon>Alphaproteobacteria</taxon>
        <taxon>Rhodobacterales</taxon>
        <taxon>Paracoccaceae</taxon>
        <taxon>Litorivita</taxon>
    </lineage>
</organism>
<comment type="caution">
    <text evidence="14">The sequence shown here is derived from an EMBL/GenBank/DDBJ whole genome shotgun (WGS) entry which is preliminary data.</text>
</comment>
<keyword evidence="15" id="KW-1185">Reference proteome</keyword>
<dbReference type="SMART" id="SM00382">
    <property type="entry name" value="AAA"/>
    <property type="match status" value="1"/>
</dbReference>
<name>A0A2V4MNN5_9RHOB</name>
<dbReference type="PRINTS" id="PR01590">
    <property type="entry name" value="HTHFIS"/>
</dbReference>
<comment type="subunit">
    <text evidence="2">Interacts with sigma-54.</text>
</comment>
<keyword evidence="10" id="KW-0804">Transcription</keyword>
<evidence type="ECO:0000256" key="6">
    <source>
        <dbReference type="ARBA" id="ARBA00022840"/>
    </source>
</evidence>
<dbReference type="PROSITE" id="PS50110">
    <property type="entry name" value="RESPONSE_REGULATORY"/>
    <property type="match status" value="1"/>
</dbReference>
<feature type="domain" description="Sigma-54 factor interaction" evidence="12">
    <location>
        <begin position="141"/>
        <end position="366"/>
    </location>
</feature>
<feature type="modified residue" description="4-aspartylphosphate" evidence="11">
    <location>
        <position position="52"/>
    </location>
</feature>